<keyword evidence="9" id="KW-1185">Reference proteome</keyword>
<proteinExistence type="predicted"/>
<sequence length="449" mass="49282">MKKKVLGVLLACAMVAGMITGCGEKGDTAAPQADAQAKTQDSQSGEAAGGSEGSGKTVTIWTWDYDNTLMMAEDFNKVYPDIQIEVVNVAYSDYFTKIQQAVASGSELPDIVAQSCTLLKNYGELGIFEDLSKEPYNVDSNIFFDFIKDRAVMEDGSLIGIEESISPSAIAYKRDLAKQYFGTDDPDELAKIFADPSDYITQGKKVQEESGGEAYLFHAAGAVAEWLYFADTTPLETNGTIDFTGKMTGTINMLCEMRDNKVVDTYENGTAQANATYSDDKHIMYPCPNWAINYYIKANDADGSGNWGLMMPATGGYSCGGTSLGITNTSDCKDEAWQFINWCLMTKDGAEMMRDRLNFFVPTKEFFDDPEFIGGEDEFFGGQDIESFFYKDIVNSIGTLTVSQYDQTVIDIRDLLAIAVMDDPNMTAADALAKGLEEAKNRITDMEVK</sequence>
<evidence type="ECO:0000256" key="2">
    <source>
        <dbReference type="ARBA" id="ARBA00022729"/>
    </source>
</evidence>
<reference evidence="8" key="1">
    <citation type="submission" date="2021-06" db="EMBL/GenBank/DDBJ databases">
        <title>Description of novel taxa of the family Lachnospiraceae.</title>
        <authorList>
            <person name="Chaplin A.V."/>
            <person name="Sokolova S.R."/>
            <person name="Pikina A.P."/>
            <person name="Korzhanova M."/>
            <person name="Belova V."/>
            <person name="Korostin D."/>
            <person name="Efimov B.A."/>
        </authorList>
    </citation>
    <scope>NUCLEOTIDE SEQUENCE</scope>
    <source>
        <strain evidence="8">ASD5720</strain>
    </source>
</reference>
<keyword evidence="1" id="KW-1003">Cell membrane</keyword>
<name>A0A949K6G0_9FIRM</name>
<dbReference type="EMBL" id="JAHQCW010000034">
    <property type="protein sequence ID" value="MBU9738426.1"/>
    <property type="molecule type" value="Genomic_DNA"/>
</dbReference>
<evidence type="ECO:0000256" key="4">
    <source>
        <dbReference type="ARBA" id="ARBA00023139"/>
    </source>
</evidence>
<dbReference type="PANTHER" id="PTHR43649:SF33">
    <property type="entry name" value="POLYGALACTURONAN_RHAMNOGALACTURONAN-BINDING PROTEIN YTCQ"/>
    <property type="match status" value="1"/>
</dbReference>
<evidence type="ECO:0000256" key="5">
    <source>
        <dbReference type="ARBA" id="ARBA00023288"/>
    </source>
</evidence>
<keyword evidence="2 7" id="KW-0732">Signal</keyword>
<dbReference type="PROSITE" id="PS51257">
    <property type="entry name" value="PROKAR_LIPOPROTEIN"/>
    <property type="match status" value="1"/>
</dbReference>
<dbReference type="Proteomes" id="UP000712157">
    <property type="component" value="Unassembled WGS sequence"/>
</dbReference>
<dbReference type="InterPro" id="IPR006059">
    <property type="entry name" value="SBP"/>
</dbReference>
<gene>
    <name evidence="8" type="ORF">KTH89_17925</name>
</gene>
<dbReference type="SUPFAM" id="SSF53850">
    <property type="entry name" value="Periplasmic binding protein-like II"/>
    <property type="match status" value="1"/>
</dbReference>
<organism evidence="8 9">
    <name type="scientific">Diplocloster agilis</name>
    <dbReference type="NCBI Taxonomy" id="2850323"/>
    <lineage>
        <taxon>Bacteria</taxon>
        <taxon>Bacillati</taxon>
        <taxon>Bacillota</taxon>
        <taxon>Clostridia</taxon>
        <taxon>Lachnospirales</taxon>
        <taxon>Lachnospiraceae</taxon>
        <taxon>Diplocloster</taxon>
    </lineage>
</organism>
<dbReference type="PANTHER" id="PTHR43649">
    <property type="entry name" value="ARABINOSE-BINDING PROTEIN-RELATED"/>
    <property type="match status" value="1"/>
</dbReference>
<dbReference type="InterPro" id="IPR050490">
    <property type="entry name" value="Bact_solute-bd_prot1"/>
</dbReference>
<keyword evidence="3" id="KW-0472">Membrane</keyword>
<keyword evidence="4" id="KW-0564">Palmitate</keyword>
<feature type="chain" id="PRO_5037901589" evidence="7">
    <location>
        <begin position="22"/>
        <end position="449"/>
    </location>
</feature>
<dbReference type="Gene3D" id="3.40.190.10">
    <property type="entry name" value="Periplasmic binding protein-like II"/>
    <property type="match status" value="1"/>
</dbReference>
<evidence type="ECO:0000256" key="1">
    <source>
        <dbReference type="ARBA" id="ARBA00022475"/>
    </source>
</evidence>
<dbReference type="RefSeq" id="WP_238722585.1">
    <property type="nucleotide sequence ID" value="NZ_JAHQCW010000034.1"/>
</dbReference>
<feature type="signal peptide" evidence="7">
    <location>
        <begin position="1"/>
        <end position="21"/>
    </location>
</feature>
<evidence type="ECO:0000256" key="3">
    <source>
        <dbReference type="ARBA" id="ARBA00023136"/>
    </source>
</evidence>
<feature type="region of interest" description="Disordered" evidence="6">
    <location>
        <begin position="32"/>
        <end position="55"/>
    </location>
</feature>
<evidence type="ECO:0000313" key="9">
    <source>
        <dbReference type="Proteomes" id="UP000712157"/>
    </source>
</evidence>
<keyword evidence="5" id="KW-0449">Lipoprotein</keyword>
<protein>
    <submittedName>
        <fullName evidence="8">Extracellular solute-binding protein</fullName>
    </submittedName>
</protein>
<dbReference type="Pfam" id="PF13416">
    <property type="entry name" value="SBP_bac_8"/>
    <property type="match status" value="1"/>
</dbReference>
<evidence type="ECO:0000256" key="7">
    <source>
        <dbReference type="SAM" id="SignalP"/>
    </source>
</evidence>
<evidence type="ECO:0000313" key="8">
    <source>
        <dbReference type="EMBL" id="MBU9738426.1"/>
    </source>
</evidence>
<comment type="caution">
    <text evidence="8">The sequence shown here is derived from an EMBL/GenBank/DDBJ whole genome shotgun (WGS) entry which is preliminary data.</text>
</comment>
<dbReference type="AlphaFoldDB" id="A0A949K6G0"/>
<accession>A0A949K6G0</accession>
<evidence type="ECO:0000256" key="6">
    <source>
        <dbReference type="SAM" id="MobiDB-lite"/>
    </source>
</evidence>